<dbReference type="EMBL" id="JBHUCM010000005">
    <property type="protein sequence ID" value="MFD1536727.1"/>
    <property type="molecule type" value="Genomic_DNA"/>
</dbReference>
<sequence length="260" mass="28623">MSELIATRIRDTATKLGLLHLAEVVPDLVKRAEDATMGYLDFLDLALGEEAGVKDGRRFRNALKLSGLPHHKTLDDFDFTFQPDLDVRKIRDLATLAFVEARANIALLGPPGVGKSHLAVALAVAACQAGFSVYFTSLDDLVAKLRLASAQGKLGWQIRSYLRPSLLIVDEVGYLPLDRADANLVFQLVSRRYEKGSIIITSNKAFSEWGQVFTDEVLATAILDRFLHHCDVISINGPSWRLKERLSAPDPTPISPSVTE</sequence>
<evidence type="ECO:0000256" key="3">
    <source>
        <dbReference type="ARBA" id="ARBA00022840"/>
    </source>
</evidence>
<comment type="caution">
    <text evidence="5">The sequence shown here is derived from an EMBL/GenBank/DDBJ whole genome shotgun (WGS) entry which is preliminary data.</text>
</comment>
<dbReference type="InterPro" id="IPR027417">
    <property type="entry name" value="P-loop_NTPase"/>
</dbReference>
<dbReference type="SMART" id="SM00382">
    <property type="entry name" value="AAA"/>
    <property type="match status" value="1"/>
</dbReference>
<dbReference type="CDD" id="cd00009">
    <property type="entry name" value="AAA"/>
    <property type="match status" value="1"/>
</dbReference>
<gene>
    <name evidence="5" type="primary">istB</name>
    <name evidence="5" type="ORF">ACFSJ0_06770</name>
</gene>
<dbReference type="Gene3D" id="3.40.50.300">
    <property type="entry name" value="P-loop containing nucleotide triphosphate hydrolases"/>
    <property type="match status" value="1"/>
</dbReference>
<dbReference type="RefSeq" id="WP_308127023.1">
    <property type="nucleotide sequence ID" value="NZ_JAHKRM010000008.1"/>
</dbReference>
<evidence type="ECO:0000256" key="1">
    <source>
        <dbReference type="ARBA" id="ARBA00008059"/>
    </source>
</evidence>
<dbReference type="PIRSF" id="PIRSF003073">
    <property type="entry name" value="DNAC_TnpB_IstB"/>
    <property type="match status" value="1"/>
</dbReference>
<name>A0ABW4G286_9ACTN</name>
<comment type="similarity">
    <text evidence="1">Belongs to the IS21/IS1162 putative ATP-binding protein family.</text>
</comment>
<evidence type="ECO:0000259" key="4">
    <source>
        <dbReference type="SMART" id="SM00382"/>
    </source>
</evidence>
<accession>A0ABW4G286</accession>
<dbReference type="NCBIfam" id="NF038214">
    <property type="entry name" value="IS21_help_AAA"/>
    <property type="match status" value="1"/>
</dbReference>
<dbReference type="InterPro" id="IPR002611">
    <property type="entry name" value="IstB_ATP-bd"/>
</dbReference>
<keyword evidence="3" id="KW-0067">ATP-binding</keyword>
<keyword evidence="2" id="KW-0547">Nucleotide-binding</keyword>
<dbReference type="Pfam" id="PF01695">
    <property type="entry name" value="IstB_IS21"/>
    <property type="match status" value="1"/>
</dbReference>
<feature type="domain" description="AAA+ ATPase" evidence="4">
    <location>
        <begin position="101"/>
        <end position="234"/>
    </location>
</feature>
<reference evidence="6" key="1">
    <citation type="journal article" date="2019" name="Int. J. Syst. Evol. Microbiol.">
        <title>The Global Catalogue of Microorganisms (GCM) 10K type strain sequencing project: providing services to taxonomists for standard genome sequencing and annotation.</title>
        <authorList>
            <consortium name="The Broad Institute Genomics Platform"/>
            <consortium name="The Broad Institute Genome Sequencing Center for Infectious Disease"/>
            <person name="Wu L."/>
            <person name="Ma J."/>
        </authorList>
    </citation>
    <scope>NUCLEOTIDE SEQUENCE [LARGE SCALE GENOMIC DNA]</scope>
    <source>
        <strain evidence="6">CGMCC 1.15399</strain>
    </source>
</reference>
<evidence type="ECO:0000256" key="2">
    <source>
        <dbReference type="ARBA" id="ARBA00022741"/>
    </source>
</evidence>
<proteinExistence type="inferred from homology"/>
<dbReference type="SUPFAM" id="SSF52540">
    <property type="entry name" value="P-loop containing nucleoside triphosphate hydrolases"/>
    <property type="match status" value="1"/>
</dbReference>
<dbReference type="PANTHER" id="PTHR30050">
    <property type="entry name" value="CHROMOSOMAL REPLICATION INITIATOR PROTEIN DNAA"/>
    <property type="match status" value="1"/>
</dbReference>
<dbReference type="InterPro" id="IPR003593">
    <property type="entry name" value="AAA+_ATPase"/>
</dbReference>
<dbReference type="PANTHER" id="PTHR30050:SF4">
    <property type="entry name" value="ATP-BINDING PROTEIN RV3427C IN INSERTION SEQUENCE-RELATED"/>
    <property type="match status" value="1"/>
</dbReference>
<protein>
    <submittedName>
        <fullName evidence="5">IS21-like element helper ATPase IstB</fullName>
    </submittedName>
</protein>
<dbReference type="InterPro" id="IPR028350">
    <property type="entry name" value="DNAC/IstB-like"/>
</dbReference>
<keyword evidence="6" id="KW-1185">Reference proteome</keyword>
<dbReference type="Proteomes" id="UP001597097">
    <property type="component" value="Unassembled WGS sequence"/>
</dbReference>
<organism evidence="5 6">
    <name type="scientific">Nonomuraea guangzhouensis</name>
    <dbReference type="NCBI Taxonomy" id="1291555"/>
    <lineage>
        <taxon>Bacteria</taxon>
        <taxon>Bacillati</taxon>
        <taxon>Actinomycetota</taxon>
        <taxon>Actinomycetes</taxon>
        <taxon>Streptosporangiales</taxon>
        <taxon>Streptosporangiaceae</taxon>
        <taxon>Nonomuraea</taxon>
    </lineage>
</organism>
<evidence type="ECO:0000313" key="5">
    <source>
        <dbReference type="EMBL" id="MFD1536727.1"/>
    </source>
</evidence>
<dbReference type="InterPro" id="IPR047661">
    <property type="entry name" value="IstB"/>
</dbReference>
<evidence type="ECO:0000313" key="6">
    <source>
        <dbReference type="Proteomes" id="UP001597097"/>
    </source>
</evidence>